<evidence type="ECO:0000256" key="2">
    <source>
        <dbReference type="ARBA" id="ARBA00022723"/>
    </source>
</evidence>
<dbReference type="EMBL" id="JAWMQI010000015">
    <property type="protein sequence ID" value="MDV7247979.1"/>
    <property type="molecule type" value="Genomic_DNA"/>
</dbReference>
<dbReference type="CDD" id="cd07250">
    <property type="entry name" value="HPPD_C_like"/>
    <property type="match status" value="1"/>
</dbReference>
<dbReference type="GeneID" id="55514448"/>
<sequence>MNAQPNTPISRPDPGMQVTTFDNPMGIDGFEFVEFAAPAGQVAQLHDYFRKMGFSPVLRHRSRAITVYRQGGVNFLLNEDPDSFAADFAAAHGPSACGFAIRFRTPAETVLQTVLGNGGEAVQGKADTRAVPAPVVKGIGDCMLYLVDRYGDAGSIYDADYEPIPGADQHPAGFGLTFIDHLTHNLYFGNMQRWSDYYERLFNFREIRYFDIKGAKTGLVSKAMTAPDGIVRIPLNESSDPKSQINEYLDAYQGEGIQHIACFTDDIYTSVEKMREAGVSFLDTPDTYFDVVDLRIPEHGEDVARLRRNKILIDADVDTKQRKLLQIFTTNCIGPIFFEIIQRKGNEGFGEGNFQALFESIERDQMKRGVL</sequence>
<reference evidence="8 10" key="2">
    <citation type="submission" date="2023-10" db="EMBL/GenBank/DDBJ databases">
        <title>A new tool for lettuce pathogen research.</title>
        <authorList>
            <person name="Horton K.N."/>
            <person name="Cseke L.J."/>
            <person name="Badiwe M."/>
            <person name="Tesfaye D."/>
            <person name="Klein A."/>
            <person name="Su J."/>
            <person name="Potnis N."/>
            <person name="Gassmann W."/>
        </authorList>
    </citation>
    <scope>NUCLEOTIDE SEQUENCE [LARGE SCALE GENOMIC DNA]</scope>
    <source>
        <strain evidence="8 10">JSKH1901</strain>
    </source>
</reference>
<keyword evidence="4 5" id="KW-0408">Iron</keyword>
<dbReference type="Pfam" id="PF14696">
    <property type="entry name" value="Glyoxalase_5"/>
    <property type="match status" value="1"/>
</dbReference>
<keyword evidence="2 5" id="KW-0479">Metal-binding</keyword>
<dbReference type="FunFam" id="3.10.180.10:FF:000007">
    <property type="entry name" value="4-hydroxyphenylpyruvate dioxygenase"/>
    <property type="match status" value="1"/>
</dbReference>
<dbReference type="InterPro" id="IPR041735">
    <property type="entry name" value="4OHPhenylPyrv_dOase_C"/>
</dbReference>
<proteinExistence type="inferred from homology"/>
<dbReference type="EMBL" id="LR828257">
    <property type="protein sequence ID" value="CAD0300846.1"/>
    <property type="molecule type" value="Genomic_DNA"/>
</dbReference>
<comment type="cofactor">
    <cofactor evidence="5">
        <name>Fe cation</name>
        <dbReference type="ChEBI" id="CHEBI:24875"/>
    </cofactor>
    <text evidence="5">Binds 1 Fe cation per subunit.</text>
</comment>
<accession>A0A6V7BEZ9</accession>
<organism evidence="7 9">
    <name type="scientific">Xanthomonas hortorum pv. vitians</name>
    <dbReference type="NCBI Taxonomy" id="83224"/>
    <lineage>
        <taxon>Bacteria</taxon>
        <taxon>Pseudomonadati</taxon>
        <taxon>Pseudomonadota</taxon>
        <taxon>Gammaproteobacteria</taxon>
        <taxon>Lysobacterales</taxon>
        <taxon>Lysobacteraceae</taxon>
        <taxon>Xanthomonas</taxon>
    </lineage>
</organism>
<dbReference type="PROSITE" id="PS51819">
    <property type="entry name" value="VOC"/>
    <property type="match status" value="2"/>
</dbReference>
<dbReference type="GO" id="GO:0003868">
    <property type="term" value="F:4-hydroxyphenylpyruvate dioxygenase activity"/>
    <property type="evidence" value="ECO:0007669"/>
    <property type="project" value="UniProtKB-EC"/>
</dbReference>
<evidence type="ECO:0000256" key="4">
    <source>
        <dbReference type="ARBA" id="ARBA00023004"/>
    </source>
</evidence>
<evidence type="ECO:0000256" key="5">
    <source>
        <dbReference type="PIRSR" id="PIRSR009283-1"/>
    </source>
</evidence>
<comment type="similarity">
    <text evidence="1">Belongs to the 4HPPD family.</text>
</comment>
<dbReference type="GO" id="GO:0046872">
    <property type="term" value="F:metal ion binding"/>
    <property type="evidence" value="ECO:0007669"/>
    <property type="project" value="UniProtKB-KW"/>
</dbReference>
<dbReference type="AlphaFoldDB" id="A0A6V7BEZ9"/>
<dbReference type="InterPro" id="IPR029068">
    <property type="entry name" value="Glyas_Bleomycin-R_OHBP_Dase"/>
</dbReference>
<feature type="domain" description="VOC" evidence="6">
    <location>
        <begin position="29"/>
        <end position="149"/>
    </location>
</feature>
<dbReference type="InterPro" id="IPR005956">
    <property type="entry name" value="4OHPhenylPyrv_dOase"/>
</dbReference>
<keyword evidence="7" id="KW-0223">Dioxygenase</keyword>
<dbReference type="PANTHER" id="PTHR11959">
    <property type="entry name" value="4-HYDROXYPHENYLPYRUVATE DIOXYGENASE"/>
    <property type="match status" value="1"/>
</dbReference>
<evidence type="ECO:0000259" key="6">
    <source>
        <dbReference type="PROSITE" id="PS51819"/>
    </source>
</evidence>
<gene>
    <name evidence="7" type="primary">hpd</name>
    <name evidence="8" type="synonym">hppD</name>
    <name evidence="7" type="ORF">CFBP498_02430</name>
    <name evidence="8" type="ORF">R4K57_06015</name>
</gene>
<evidence type="ECO:0000313" key="7">
    <source>
        <dbReference type="EMBL" id="CAD0300846.1"/>
    </source>
</evidence>
<dbReference type="FunFam" id="3.10.180.10:FF:000018">
    <property type="entry name" value="4-hydroxyphenylpyruvate dioxygenase"/>
    <property type="match status" value="1"/>
</dbReference>
<evidence type="ECO:0000256" key="1">
    <source>
        <dbReference type="ARBA" id="ARBA00005877"/>
    </source>
</evidence>
<dbReference type="Pfam" id="PF00903">
    <property type="entry name" value="Glyoxalase"/>
    <property type="match status" value="1"/>
</dbReference>
<feature type="binding site" evidence="5">
    <location>
        <position position="259"/>
    </location>
    <ligand>
        <name>Fe cation</name>
        <dbReference type="ChEBI" id="CHEBI:24875"/>
    </ligand>
</feature>
<dbReference type="EC" id="1.13.11.27" evidence="8"/>
<dbReference type="GO" id="GO:0006572">
    <property type="term" value="P:L-tyrosine catabolic process"/>
    <property type="evidence" value="ECO:0007669"/>
    <property type="project" value="TreeGrafter"/>
</dbReference>
<evidence type="ECO:0000313" key="10">
    <source>
        <dbReference type="Proteomes" id="UP001187425"/>
    </source>
</evidence>
<feature type="domain" description="VOC" evidence="6">
    <location>
        <begin position="178"/>
        <end position="330"/>
    </location>
</feature>
<dbReference type="CDD" id="cd08342">
    <property type="entry name" value="HPPD_N_like"/>
    <property type="match status" value="1"/>
</dbReference>
<dbReference type="Gene3D" id="3.10.180.10">
    <property type="entry name" value="2,3-Dihydroxybiphenyl 1,2-Dioxygenase, domain 1"/>
    <property type="match status" value="2"/>
</dbReference>
<evidence type="ECO:0000313" key="8">
    <source>
        <dbReference type="EMBL" id="MDV7247979.1"/>
    </source>
</evidence>
<evidence type="ECO:0000256" key="3">
    <source>
        <dbReference type="ARBA" id="ARBA00022737"/>
    </source>
</evidence>
<protein>
    <submittedName>
        <fullName evidence="7">4-hydroxyphenylpyruvate dioxygenase</fullName>
        <ecNumber evidence="8">1.13.11.27</ecNumber>
    </submittedName>
</protein>
<feature type="binding site" evidence="5">
    <location>
        <position position="181"/>
    </location>
    <ligand>
        <name>Fe cation</name>
        <dbReference type="ChEBI" id="CHEBI:24875"/>
    </ligand>
</feature>
<dbReference type="SUPFAM" id="SSF54593">
    <property type="entry name" value="Glyoxalase/Bleomycin resistance protein/Dihydroxybiphenyl dioxygenase"/>
    <property type="match status" value="1"/>
</dbReference>
<dbReference type="Proteomes" id="UP001187425">
    <property type="component" value="Unassembled WGS sequence"/>
</dbReference>
<name>A0A6V7BEZ9_9XANT</name>
<dbReference type="PANTHER" id="PTHR11959:SF1">
    <property type="entry name" value="4-HYDROXYPHENYLPYRUVATE DIOXYGENASE"/>
    <property type="match status" value="1"/>
</dbReference>
<dbReference type="NCBIfam" id="TIGR01263">
    <property type="entry name" value="4HPPD"/>
    <property type="match status" value="1"/>
</dbReference>
<keyword evidence="3" id="KW-0677">Repeat</keyword>
<keyword evidence="9" id="KW-1185">Reference proteome</keyword>
<dbReference type="InterPro" id="IPR004360">
    <property type="entry name" value="Glyas_Fos-R_dOase_dom"/>
</dbReference>
<dbReference type="RefSeq" id="WP_074058433.1">
    <property type="nucleotide sequence ID" value="NZ_CP060399.1"/>
</dbReference>
<dbReference type="PIRSF" id="PIRSF009283">
    <property type="entry name" value="HPP_dOase"/>
    <property type="match status" value="1"/>
</dbReference>
<dbReference type="Proteomes" id="UP000515406">
    <property type="component" value="Chromosome"/>
</dbReference>
<keyword evidence="8" id="KW-0560">Oxidoreductase</keyword>
<dbReference type="InterPro" id="IPR041736">
    <property type="entry name" value="4OHPhenylPyrv_dOase_N"/>
</dbReference>
<feature type="binding site" evidence="5">
    <location>
        <position position="339"/>
    </location>
    <ligand>
        <name>Fe cation</name>
        <dbReference type="ChEBI" id="CHEBI:24875"/>
    </ligand>
</feature>
<dbReference type="InterPro" id="IPR037523">
    <property type="entry name" value="VOC_core"/>
</dbReference>
<reference evidence="7 9" key="1">
    <citation type="submission" date="2020-07" db="EMBL/GenBank/DDBJ databases">
        <authorList>
            <person name="Pothier F. J."/>
        </authorList>
    </citation>
    <scope>NUCLEOTIDE SEQUENCE [LARGE SCALE GENOMIC DNA]</scope>
    <source>
        <strain evidence="7 9">CFBP 498</strain>
    </source>
</reference>
<evidence type="ECO:0000313" key="9">
    <source>
        <dbReference type="Proteomes" id="UP000515406"/>
    </source>
</evidence>
<dbReference type="EMBL" id="LR828257">
    <property type="protein sequence ID" value="CAD0300855.1"/>
    <property type="molecule type" value="Genomic_DNA"/>
</dbReference>